<name>A0A7U0GAM9_9CAUD</name>
<proteinExistence type="predicted"/>
<accession>A0A7U0GAM9</accession>
<dbReference type="EMBL" id="MW394388">
    <property type="protein sequence ID" value="QQV91686.1"/>
    <property type="molecule type" value="Genomic_DNA"/>
</dbReference>
<keyword evidence="2" id="KW-1185">Reference proteome</keyword>
<reference evidence="1 2" key="1">
    <citation type="submission" date="2020-12" db="EMBL/GenBank/DDBJ databases">
        <title>Genomic characterization of four novel bacteriophages infecting Klebsiella pneumoniae.</title>
        <authorList>
            <person name="Estrada Bonilla B."/>
            <person name="Costa A.R."/>
            <person name="van Rossum T."/>
            <person name="Hagedoorn S."/>
            <person name="Wallinga H."/>
            <person name="Xiao M."/>
            <person name="Song W."/>
            <person name="Haas P.-J."/>
            <person name="Nobrega F.L."/>
            <person name="Brouns S.J.J."/>
        </authorList>
    </citation>
    <scope>NUCLEOTIDE SEQUENCE [LARGE SCALE GENOMIC DNA]</scope>
</reference>
<organism evidence="1 2">
    <name type="scientific">Klebsiella phage vB_KpP_FBKp27</name>
    <dbReference type="NCBI Taxonomy" id="2801837"/>
    <lineage>
        <taxon>Viruses</taxon>
        <taxon>Duplodnaviria</taxon>
        <taxon>Heunggongvirae</taxon>
        <taxon>Uroviricota</taxon>
        <taxon>Caudoviricetes</taxon>
        <taxon>Schitoviridae</taxon>
        <taxon>Efbeekayvirus</taxon>
        <taxon>Efbeekayvirus Fbkp27</taxon>
    </lineage>
</organism>
<gene>
    <name evidence="1" type="ORF">vBKpPFBKp27_060</name>
</gene>
<evidence type="ECO:0000313" key="1">
    <source>
        <dbReference type="EMBL" id="QQV91686.1"/>
    </source>
</evidence>
<protein>
    <submittedName>
        <fullName evidence="1">Uncharacterized protein</fullName>
    </submittedName>
</protein>
<sequence>MKKLLTTYKDELLQKACEFDPPNRELAHLSNKVKNAVLDINDAECLLKKLKNKESK</sequence>
<evidence type="ECO:0000313" key="2">
    <source>
        <dbReference type="Proteomes" id="UP000596379"/>
    </source>
</evidence>
<dbReference type="Proteomes" id="UP000596379">
    <property type="component" value="Segment"/>
</dbReference>